<keyword evidence="2" id="KW-1185">Reference proteome</keyword>
<dbReference type="EMBL" id="CAJVPQ010001067">
    <property type="protein sequence ID" value="CAG8530444.1"/>
    <property type="molecule type" value="Genomic_DNA"/>
</dbReference>
<evidence type="ECO:0000313" key="2">
    <source>
        <dbReference type="Proteomes" id="UP000789570"/>
    </source>
</evidence>
<name>A0A9N9AGV6_9GLOM</name>
<proteinExistence type="predicted"/>
<gene>
    <name evidence="1" type="ORF">FCALED_LOCUS5149</name>
</gene>
<reference evidence="1" key="1">
    <citation type="submission" date="2021-06" db="EMBL/GenBank/DDBJ databases">
        <authorList>
            <person name="Kallberg Y."/>
            <person name="Tangrot J."/>
            <person name="Rosling A."/>
        </authorList>
    </citation>
    <scope>NUCLEOTIDE SEQUENCE</scope>
    <source>
        <strain evidence="1">UK204</strain>
    </source>
</reference>
<evidence type="ECO:0000313" key="1">
    <source>
        <dbReference type="EMBL" id="CAG8530444.1"/>
    </source>
</evidence>
<accession>A0A9N9AGV6</accession>
<comment type="caution">
    <text evidence="1">The sequence shown here is derived from an EMBL/GenBank/DDBJ whole genome shotgun (WGS) entry which is preliminary data.</text>
</comment>
<dbReference type="Proteomes" id="UP000789570">
    <property type="component" value="Unassembled WGS sequence"/>
</dbReference>
<organism evidence="1 2">
    <name type="scientific">Funneliformis caledonium</name>
    <dbReference type="NCBI Taxonomy" id="1117310"/>
    <lineage>
        <taxon>Eukaryota</taxon>
        <taxon>Fungi</taxon>
        <taxon>Fungi incertae sedis</taxon>
        <taxon>Mucoromycota</taxon>
        <taxon>Glomeromycotina</taxon>
        <taxon>Glomeromycetes</taxon>
        <taxon>Glomerales</taxon>
        <taxon>Glomeraceae</taxon>
        <taxon>Funneliformis</taxon>
    </lineage>
</organism>
<dbReference type="AlphaFoldDB" id="A0A9N9AGV6"/>
<sequence>MSFAIEGQEMSNTITRETRQTSKVNQICMIIDELLLGQDKNQSYVMVSLPKEIDMNSVDVHVLEEVHANYRAERVGNDIFIKYDGINKENIQRYLTNSAGVFNPNWTVATNSICVIGGAERRPDIGVWFIRPTFAQRSRPIINRCPPPNVYIEDPDRDIALTRINFAQQHTTGIEFVGICIPDLTNPFHANPNPQQVSTHAVPAANQNARPTRAPYILHWNLTRPLKLSPSV</sequence>
<protein>
    <submittedName>
        <fullName evidence="1">11374_t:CDS:1</fullName>
    </submittedName>
</protein>